<dbReference type="GO" id="GO:0005886">
    <property type="term" value="C:plasma membrane"/>
    <property type="evidence" value="ECO:0007669"/>
    <property type="project" value="UniProtKB-SubCell"/>
</dbReference>
<keyword evidence="5 7" id="KW-1133">Transmembrane helix</keyword>
<name>A0AA91V9I6_9BACI</name>
<evidence type="ECO:0000256" key="2">
    <source>
        <dbReference type="ARBA" id="ARBA00007977"/>
    </source>
</evidence>
<keyword evidence="3" id="KW-1003">Cell membrane</keyword>
<comment type="similarity">
    <text evidence="2">Belongs to the UPF0324 family.</text>
</comment>
<reference evidence="8 9" key="1">
    <citation type="submission" date="2017-09" db="EMBL/GenBank/DDBJ databases">
        <title>Large-scale bioinformatics analysis of Bacillus genomes uncovers conserved roles of natural products in bacterial physiology.</title>
        <authorList>
            <consortium name="Agbiome Team Llc"/>
            <person name="Bleich R.M."/>
            <person name="Grubbs K.J."/>
            <person name="Santa Maria K.C."/>
            <person name="Allen S.E."/>
            <person name="Farag S."/>
            <person name="Shank E.A."/>
            <person name="Bowers A."/>
        </authorList>
    </citation>
    <scope>NUCLEOTIDE SEQUENCE [LARGE SCALE GENOMIC DNA]</scope>
    <source>
        <strain evidence="8 9">AFS092012</strain>
    </source>
</reference>
<evidence type="ECO:0000256" key="6">
    <source>
        <dbReference type="ARBA" id="ARBA00023136"/>
    </source>
</evidence>
<feature type="transmembrane region" description="Helical" evidence="7">
    <location>
        <begin position="25"/>
        <end position="43"/>
    </location>
</feature>
<feature type="transmembrane region" description="Helical" evidence="7">
    <location>
        <begin position="111"/>
        <end position="129"/>
    </location>
</feature>
<dbReference type="InterPro" id="IPR018383">
    <property type="entry name" value="UPF0324_pro"/>
</dbReference>
<evidence type="ECO:0000256" key="3">
    <source>
        <dbReference type="ARBA" id="ARBA00022475"/>
    </source>
</evidence>
<feature type="transmembrane region" description="Helical" evidence="7">
    <location>
        <begin position="327"/>
        <end position="350"/>
    </location>
</feature>
<gene>
    <name evidence="8" type="ORF">CON65_21945</name>
</gene>
<feature type="transmembrane region" description="Helical" evidence="7">
    <location>
        <begin position="271"/>
        <end position="288"/>
    </location>
</feature>
<dbReference type="Proteomes" id="UP000221020">
    <property type="component" value="Unassembled WGS sequence"/>
</dbReference>
<evidence type="ECO:0000256" key="7">
    <source>
        <dbReference type="SAM" id="Phobius"/>
    </source>
</evidence>
<keyword evidence="6 7" id="KW-0472">Membrane</keyword>
<feature type="transmembrane region" description="Helical" evidence="7">
    <location>
        <begin position="87"/>
        <end position="105"/>
    </location>
</feature>
<organism evidence="8 9">
    <name type="scientific">Bacillus pseudomycoides</name>
    <dbReference type="NCBI Taxonomy" id="64104"/>
    <lineage>
        <taxon>Bacteria</taxon>
        <taxon>Bacillati</taxon>
        <taxon>Bacillota</taxon>
        <taxon>Bacilli</taxon>
        <taxon>Bacillales</taxon>
        <taxon>Bacillaceae</taxon>
        <taxon>Bacillus</taxon>
        <taxon>Bacillus cereus group</taxon>
    </lineage>
</organism>
<protein>
    <submittedName>
        <fullName evidence="8">Sulfate exporter family transporter</fullName>
    </submittedName>
</protein>
<dbReference type="Pfam" id="PF03601">
    <property type="entry name" value="Cons_hypoth698"/>
    <property type="match status" value="1"/>
</dbReference>
<evidence type="ECO:0000313" key="8">
    <source>
        <dbReference type="EMBL" id="PED80568.1"/>
    </source>
</evidence>
<proteinExistence type="inferred from homology"/>
<feature type="transmembrane region" description="Helical" evidence="7">
    <location>
        <begin position="141"/>
        <end position="159"/>
    </location>
</feature>
<comment type="subcellular location">
    <subcellularLocation>
        <location evidence="1">Cell membrane</location>
        <topology evidence="1">Multi-pass membrane protein</topology>
    </subcellularLocation>
</comment>
<keyword evidence="4 7" id="KW-0812">Transmembrane</keyword>
<feature type="transmembrane region" description="Helical" evidence="7">
    <location>
        <begin position="229"/>
        <end position="251"/>
    </location>
</feature>
<accession>A0AA91V9I6</accession>
<comment type="caution">
    <text evidence="8">The sequence shown here is derived from an EMBL/GenBank/DDBJ whole genome shotgun (WGS) entry which is preliminary data.</text>
</comment>
<evidence type="ECO:0000313" key="9">
    <source>
        <dbReference type="Proteomes" id="UP000221020"/>
    </source>
</evidence>
<dbReference type="PANTHER" id="PTHR30106:SF2">
    <property type="entry name" value="UPF0324 INNER MEMBRANE PROTEIN YEIH"/>
    <property type="match status" value="1"/>
</dbReference>
<dbReference type="AlphaFoldDB" id="A0AA91V9I6"/>
<evidence type="ECO:0000256" key="5">
    <source>
        <dbReference type="ARBA" id="ARBA00022989"/>
    </source>
</evidence>
<feature type="transmembrane region" description="Helical" evidence="7">
    <location>
        <begin position="171"/>
        <end position="194"/>
    </location>
</feature>
<dbReference type="PANTHER" id="PTHR30106">
    <property type="entry name" value="INNER MEMBRANE PROTEIN YEIH-RELATED"/>
    <property type="match status" value="1"/>
</dbReference>
<dbReference type="EMBL" id="NVOR01000108">
    <property type="protein sequence ID" value="PED80568.1"/>
    <property type="molecule type" value="Genomic_DNA"/>
</dbReference>
<evidence type="ECO:0000256" key="4">
    <source>
        <dbReference type="ARBA" id="ARBA00022692"/>
    </source>
</evidence>
<feature type="transmembrane region" description="Helical" evidence="7">
    <location>
        <begin position="294"/>
        <end position="315"/>
    </location>
</feature>
<feature type="transmembrane region" description="Helical" evidence="7">
    <location>
        <begin position="49"/>
        <end position="66"/>
    </location>
</feature>
<feature type="transmembrane region" description="Helical" evidence="7">
    <location>
        <begin position="201"/>
        <end position="223"/>
    </location>
</feature>
<evidence type="ECO:0000256" key="1">
    <source>
        <dbReference type="ARBA" id="ARBA00004651"/>
    </source>
</evidence>
<sequence>MHVSIRLLGWYKVEQTLVIQKKKRLGFSQGIGITLLIAIVAKYLAELPFLNIMGQLVIAILIGMIWRATIGIPYEAIAGTSFASKKLLRFGIILLGMRLNLVDIAKAGPKVLVIAAIVIAFTIVVVYTLTRVFKVDKTLGILTACGTAICGAAAVVAIAPQVKAKDDETAVGAAIIAILGTIFTLIYTLLYPVLGLSPYGYGVFSGATLHEIAHVIAAAAPGGSTSVDIAVIVKLTRVAMLVPVAILIGIWFGRSEGNKQKGSWRDLPIPWFIFGFLAMSAVHSLGIIPEFVAGYIVVLAYMLIAMAMAGLGLNVEFRTFRKLGSRAFVAGLIGSVCLSVLGYILVYALGFMK</sequence>